<dbReference type="PANTHER" id="PTHR17630">
    <property type="entry name" value="DIENELACTONE HYDROLASE"/>
    <property type="match status" value="1"/>
</dbReference>
<dbReference type="AlphaFoldDB" id="A0A7U2EZQ1"/>
<reference evidence="3" key="1">
    <citation type="journal article" date="2021" name="BMC Genomics">
        <title>Chromosome-level genome assembly and manually-curated proteome of model necrotroph Parastagonospora nodorum Sn15 reveals a genome-wide trove of candidate effector homologs, and redundancy of virulence-related functions within an accessory chromosome.</title>
        <authorList>
            <person name="Bertazzoni S."/>
            <person name="Jones D.A.B."/>
            <person name="Phan H.T."/>
            <person name="Tan K.-C."/>
            <person name="Hane J.K."/>
        </authorList>
    </citation>
    <scope>NUCLEOTIDE SEQUENCE [LARGE SCALE GENOMIC DNA]</scope>
    <source>
        <strain evidence="3">SN15 / ATCC MYA-4574 / FGSC 10173)</strain>
    </source>
</reference>
<accession>A0A7U2EZQ1</accession>
<dbReference type="EMBL" id="CP069027">
    <property type="protein sequence ID" value="QRC95722.1"/>
    <property type="molecule type" value="Genomic_DNA"/>
</dbReference>
<evidence type="ECO:0000313" key="3">
    <source>
        <dbReference type="Proteomes" id="UP000663193"/>
    </source>
</evidence>
<keyword evidence="3" id="KW-1185">Reference proteome</keyword>
<dbReference type="VEuPathDB" id="FungiDB:JI435_158730"/>
<proteinExistence type="predicted"/>
<dbReference type="OrthoDB" id="17560at2759"/>
<dbReference type="GO" id="GO:0016787">
    <property type="term" value="F:hydrolase activity"/>
    <property type="evidence" value="ECO:0007669"/>
    <property type="project" value="InterPro"/>
</dbReference>
<dbReference type="Gene3D" id="3.40.50.1820">
    <property type="entry name" value="alpha/beta hydrolase"/>
    <property type="match status" value="1"/>
</dbReference>
<evidence type="ECO:0000259" key="1">
    <source>
        <dbReference type="Pfam" id="PF01738"/>
    </source>
</evidence>
<protein>
    <recommendedName>
        <fullName evidence="1">Dienelactone hydrolase domain-containing protein</fullName>
    </recommendedName>
</protein>
<dbReference type="PANTHER" id="PTHR17630:SF44">
    <property type="entry name" value="PROTEIN AIM2"/>
    <property type="match status" value="1"/>
</dbReference>
<evidence type="ECO:0000313" key="2">
    <source>
        <dbReference type="EMBL" id="QRC95722.1"/>
    </source>
</evidence>
<sequence>MASLPLAKCCISGVLHTGTPVGSIKTIGKTQAYLSYPKDSSTHHAILLLTDVYGYTFPNTRLIADQFAARGYFTIIPDLFQGREVSFPAPDDFNLQTYIHNVMPRVETVDPIIRSVIEDMRNEMGVQKLGGVGYCFGGKYVCRWLKEGGLDAGFVAHPSFVDGEEVKGVKGPMSIAAAESDDIFTVEKRRETEEILRELSVPWEMFLYSGVEHGFAVKGHMSTKRARFAKEQAFGQAVAWFEEYLKEE</sequence>
<dbReference type="SUPFAM" id="SSF53474">
    <property type="entry name" value="alpha/beta-Hydrolases"/>
    <property type="match status" value="1"/>
</dbReference>
<dbReference type="Proteomes" id="UP000663193">
    <property type="component" value="Chromosome 5"/>
</dbReference>
<gene>
    <name evidence="2" type="ORF">JI435_158730</name>
</gene>
<dbReference type="InterPro" id="IPR002925">
    <property type="entry name" value="Dienelactn_hydro"/>
</dbReference>
<name>A0A7U2EZQ1_PHANO</name>
<dbReference type="Pfam" id="PF01738">
    <property type="entry name" value="DLH"/>
    <property type="match status" value="1"/>
</dbReference>
<organism evidence="2 3">
    <name type="scientific">Phaeosphaeria nodorum (strain SN15 / ATCC MYA-4574 / FGSC 10173)</name>
    <name type="common">Glume blotch fungus</name>
    <name type="synonym">Parastagonospora nodorum</name>
    <dbReference type="NCBI Taxonomy" id="321614"/>
    <lineage>
        <taxon>Eukaryota</taxon>
        <taxon>Fungi</taxon>
        <taxon>Dikarya</taxon>
        <taxon>Ascomycota</taxon>
        <taxon>Pezizomycotina</taxon>
        <taxon>Dothideomycetes</taxon>
        <taxon>Pleosporomycetidae</taxon>
        <taxon>Pleosporales</taxon>
        <taxon>Pleosporineae</taxon>
        <taxon>Phaeosphaeriaceae</taxon>
        <taxon>Parastagonospora</taxon>
    </lineage>
</organism>
<dbReference type="InterPro" id="IPR029058">
    <property type="entry name" value="AB_hydrolase_fold"/>
</dbReference>
<feature type="domain" description="Dienelactone hydrolase" evidence="1">
    <location>
        <begin position="31"/>
        <end position="245"/>
    </location>
</feature>